<dbReference type="PANTHER" id="PTHR45763">
    <property type="entry name" value="HYDROLASE, ALPHA/BETA FOLD FAMILY PROTEIN, EXPRESSED-RELATED"/>
    <property type="match status" value="1"/>
</dbReference>
<evidence type="ECO:0000259" key="1">
    <source>
        <dbReference type="Pfam" id="PF00561"/>
    </source>
</evidence>
<protein>
    <submittedName>
        <fullName evidence="2">Pimeloyl-ACP methyl ester carboxylesterase</fullName>
    </submittedName>
</protein>
<proteinExistence type="predicted"/>
<evidence type="ECO:0000313" key="3">
    <source>
        <dbReference type="Proteomes" id="UP000199103"/>
    </source>
</evidence>
<dbReference type="Proteomes" id="UP000199103">
    <property type="component" value="Chromosome I"/>
</dbReference>
<dbReference type="STRING" id="630515.SAMN04489812_2321"/>
<reference evidence="2 3" key="1">
    <citation type="submission" date="2016-10" db="EMBL/GenBank/DDBJ databases">
        <authorList>
            <person name="de Groot N.N."/>
        </authorList>
    </citation>
    <scope>NUCLEOTIDE SEQUENCE [LARGE SCALE GENOMIC DNA]</scope>
    <source>
        <strain evidence="2 3">DSM 21800</strain>
    </source>
</reference>
<gene>
    <name evidence="2" type="ORF">SAMN04489812_2321</name>
</gene>
<sequence>MADRLPTPTGTLRLADGRDLSWDEHGPTDGPAVFYLHGIPGCRVMWSGLGSAAESAGVRLIVPDRPGCGLSSFQPDRRITDLPSDLSALADQLRLERYWVAGVSGGGPYALATAAAGDPRLVGAVVTNGVGPLHTPDAIAGLYDVNRPVFEAAATGVEACRPIIESMTGGTEPDRDALAAILRAMPAEDRAVIEADPRMAAEVGDLRPAAVNGIDGLAYDLWLAVQPWGFDLTEIAVPVDFYAADHDRNVPIQHAVDQAALVPNSTLTVWPASGHFSGFVRLPEVLAALARTATAEREAPSTAGNSAHTE</sequence>
<name>A0A1H1TCG3_9ACTN</name>
<feature type="domain" description="AB hydrolase-1" evidence="1">
    <location>
        <begin position="31"/>
        <end position="279"/>
    </location>
</feature>
<dbReference type="OrthoDB" id="2987348at2"/>
<dbReference type="SUPFAM" id="SSF53474">
    <property type="entry name" value="alpha/beta-Hydrolases"/>
    <property type="match status" value="1"/>
</dbReference>
<dbReference type="Pfam" id="PF00561">
    <property type="entry name" value="Abhydrolase_1"/>
    <property type="match status" value="1"/>
</dbReference>
<evidence type="ECO:0000313" key="2">
    <source>
        <dbReference type="EMBL" id="SDS57279.1"/>
    </source>
</evidence>
<accession>A0A1H1TCG3</accession>
<dbReference type="InterPro" id="IPR029058">
    <property type="entry name" value="AB_hydrolase_fold"/>
</dbReference>
<organism evidence="2 3">
    <name type="scientific">Microlunatus soli</name>
    <dbReference type="NCBI Taxonomy" id="630515"/>
    <lineage>
        <taxon>Bacteria</taxon>
        <taxon>Bacillati</taxon>
        <taxon>Actinomycetota</taxon>
        <taxon>Actinomycetes</taxon>
        <taxon>Propionibacteriales</taxon>
        <taxon>Propionibacteriaceae</taxon>
        <taxon>Microlunatus</taxon>
    </lineage>
</organism>
<dbReference type="Gene3D" id="3.40.50.1820">
    <property type="entry name" value="alpha/beta hydrolase"/>
    <property type="match status" value="1"/>
</dbReference>
<keyword evidence="3" id="KW-1185">Reference proteome</keyword>
<dbReference type="AlphaFoldDB" id="A0A1H1TCG3"/>
<dbReference type="GO" id="GO:0003824">
    <property type="term" value="F:catalytic activity"/>
    <property type="evidence" value="ECO:0007669"/>
    <property type="project" value="UniProtKB-ARBA"/>
</dbReference>
<dbReference type="EMBL" id="LT629772">
    <property type="protein sequence ID" value="SDS57279.1"/>
    <property type="molecule type" value="Genomic_DNA"/>
</dbReference>
<dbReference type="InterPro" id="IPR000073">
    <property type="entry name" value="AB_hydrolase_1"/>
</dbReference>
<dbReference type="PANTHER" id="PTHR45763:SF46">
    <property type="entry name" value="AB HYDROLASE-1 DOMAIN-CONTAINING PROTEIN"/>
    <property type="match status" value="1"/>
</dbReference>
<dbReference type="RefSeq" id="WP_091524695.1">
    <property type="nucleotide sequence ID" value="NZ_LT629772.1"/>
</dbReference>